<evidence type="ECO:0000313" key="3">
    <source>
        <dbReference type="Proteomes" id="UP000054477"/>
    </source>
</evidence>
<feature type="compositionally biased region" description="Polar residues" evidence="1">
    <location>
        <begin position="307"/>
        <end position="321"/>
    </location>
</feature>
<sequence>MESLKLFAPKIYIEAVTLNAEFTNMPQVGSDENIITPAQQINLAPAVSQEVCEDEGLEGMGSFGIGHTDNLDSGGSCTCMVANSRLPRGYEHGRFHLLGLGCYFVLESLFIMSFSGLRRHGGTPPIAPLGIEPAEDAYRCMTVCYPPKSMISAAGAYVHPLASLPGRAQQDGLLMLGPEITSQMNPQRPPTSNHANWASDGIVIMERKSLFRFFVRSLLQLCAFLLGQLSQTLGARIDSTKFLSAFSFIDDNGKRYYLGPWMGAEDGIVVVTPCEDSSTWGVDVPSCVYDDTPLSTEADLNDENREQSTTNPQSRSMPNKR</sequence>
<dbReference type="AlphaFoldDB" id="A0A0C9WY10"/>
<protein>
    <submittedName>
        <fullName evidence="2">Unplaced genomic scaffold K443scaffold_690, whole genome shotgun sequence</fullName>
    </submittedName>
</protein>
<feature type="region of interest" description="Disordered" evidence="1">
    <location>
        <begin position="293"/>
        <end position="321"/>
    </location>
</feature>
<reference evidence="2 3" key="1">
    <citation type="submission" date="2014-04" db="EMBL/GenBank/DDBJ databases">
        <authorList>
            <consortium name="DOE Joint Genome Institute"/>
            <person name="Kuo A."/>
            <person name="Kohler A."/>
            <person name="Nagy L.G."/>
            <person name="Floudas D."/>
            <person name="Copeland A."/>
            <person name="Barry K.W."/>
            <person name="Cichocki N."/>
            <person name="Veneault-Fourrey C."/>
            <person name="LaButti K."/>
            <person name="Lindquist E.A."/>
            <person name="Lipzen A."/>
            <person name="Lundell T."/>
            <person name="Morin E."/>
            <person name="Murat C."/>
            <person name="Sun H."/>
            <person name="Tunlid A."/>
            <person name="Henrissat B."/>
            <person name="Grigoriev I.V."/>
            <person name="Hibbett D.S."/>
            <person name="Martin F."/>
            <person name="Nordberg H.P."/>
            <person name="Cantor M.N."/>
            <person name="Hua S.X."/>
        </authorList>
    </citation>
    <scope>NUCLEOTIDE SEQUENCE [LARGE SCALE GENOMIC DNA]</scope>
    <source>
        <strain evidence="2 3">LaAM-08-1</strain>
    </source>
</reference>
<organism evidence="2 3">
    <name type="scientific">Laccaria amethystina LaAM-08-1</name>
    <dbReference type="NCBI Taxonomy" id="1095629"/>
    <lineage>
        <taxon>Eukaryota</taxon>
        <taxon>Fungi</taxon>
        <taxon>Dikarya</taxon>
        <taxon>Basidiomycota</taxon>
        <taxon>Agaricomycotina</taxon>
        <taxon>Agaricomycetes</taxon>
        <taxon>Agaricomycetidae</taxon>
        <taxon>Agaricales</taxon>
        <taxon>Agaricineae</taxon>
        <taxon>Hydnangiaceae</taxon>
        <taxon>Laccaria</taxon>
    </lineage>
</organism>
<reference evidence="3" key="2">
    <citation type="submission" date="2015-01" db="EMBL/GenBank/DDBJ databases">
        <title>Evolutionary Origins and Diversification of the Mycorrhizal Mutualists.</title>
        <authorList>
            <consortium name="DOE Joint Genome Institute"/>
            <consortium name="Mycorrhizal Genomics Consortium"/>
            <person name="Kohler A."/>
            <person name="Kuo A."/>
            <person name="Nagy L.G."/>
            <person name="Floudas D."/>
            <person name="Copeland A."/>
            <person name="Barry K.W."/>
            <person name="Cichocki N."/>
            <person name="Veneault-Fourrey C."/>
            <person name="LaButti K."/>
            <person name="Lindquist E.A."/>
            <person name="Lipzen A."/>
            <person name="Lundell T."/>
            <person name="Morin E."/>
            <person name="Murat C."/>
            <person name="Riley R."/>
            <person name="Ohm R."/>
            <person name="Sun H."/>
            <person name="Tunlid A."/>
            <person name="Henrissat B."/>
            <person name="Grigoriev I.V."/>
            <person name="Hibbett D.S."/>
            <person name="Martin F."/>
        </authorList>
    </citation>
    <scope>NUCLEOTIDE SEQUENCE [LARGE SCALE GENOMIC DNA]</scope>
    <source>
        <strain evidence="3">LaAM-08-1</strain>
    </source>
</reference>
<accession>A0A0C9WY10</accession>
<dbReference type="EMBL" id="KN839225">
    <property type="protein sequence ID" value="KIJ90286.1"/>
    <property type="molecule type" value="Genomic_DNA"/>
</dbReference>
<proteinExistence type="predicted"/>
<dbReference type="HOGENOM" id="CLU_866171_0_0_1"/>
<gene>
    <name evidence="2" type="ORF">K443DRAFT_135689</name>
</gene>
<keyword evidence="3" id="KW-1185">Reference proteome</keyword>
<dbReference type="OrthoDB" id="3061143at2759"/>
<dbReference type="Proteomes" id="UP000054477">
    <property type="component" value="Unassembled WGS sequence"/>
</dbReference>
<evidence type="ECO:0000313" key="2">
    <source>
        <dbReference type="EMBL" id="KIJ90286.1"/>
    </source>
</evidence>
<evidence type="ECO:0000256" key="1">
    <source>
        <dbReference type="SAM" id="MobiDB-lite"/>
    </source>
</evidence>
<name>A0A0C9WY10_9AGAR</name>